<comment type="caution">
    <text evidence="1">The sequence shown here is derived from an EMBL/GenBank/DDBJ whole genome shotgun (WGS) entry which is preliminary data.</text>
</comment>
<gene>
    <name evidence="1" type="ORF">QQF64_036412</name>
</gene>
<feature type="non-terminal residue" evidence="1">
    <location>
        <position position="1"/>
    </location>
</feature>
<sequence length="56" mass="6563">SLQCGAERHFLITSQWRSNSSDPSWMKLKHLEMKTFPQDAVQFIRRDQEQSPAVCL</sequence>
<dbReference type="EMBL" id="JAYMGO010000004">
    <property type="protein sequence ID" value="KAL1276789.1"/>
    <property type="molecule type" value="Genomic_DNA"/>
</dbReference>
<dbReference type="Proteomes" id="UP001558613">
    <property type="component" value="Unassembled WGS sequence"/>
</dbReference>
<proteinExistence type="predicted"/>
<accession>A0ABR3NIQ5</accession>
<protein>
    <recommendedName>
        <fullName evidence="3">MHC class I antigen</fullName>
    </recommendedName>
</protein>
<organism evidence="1 2">
    <name type="scientific">Cirrhinus molitorella</name>
    <name type="common">mud carp</name>
    <dbReference type="NCBI Taxonomy" id="172907"/>
    <lineage>
        <taxon>Eukaryota</taxon>
        <taxon>Metazoa</taxon>
        <taxon>Chordata</taxon>
        <taxon>Craniata</taxon>
        <taxon>Vertebrata</taxon>
        <taxon>Euteleostomi</taxon>
        <taxon>Actinopterygii</taxon>
        <taxon>Neopterygii</taxon>
        <taxon>Teleostei</taxon>
        <taxon>Ostariophysi</taxon>
        <taxon>Cypriniformes</taxon>
        <taxon>Cyprinidae</taxon>
        <taxon>Labeoninae</taxon>
        <taxon>Labeonini</taxon>
        <taxon>Cirrhinus</taxon>
    </lineage>
</organism>
<name>A0ABR3NIQ5_9TELE</name>
<reference evidence="1 2" key="1">
    <citation type="submission" date="2023-09" db="EMBL/GenBank/DDBJ databases">
        <authorList>
            <person name="Wang M."/>
        </authorList>
    </citation>
    <scope>NUCLEOTIDE SEQUENCE [LARGE SCALE GENOMIC DNA]</scope>
    <source>
        <strain evidence="1">GT-2023</strain>
        <tissue evidence="1">Liver</tissue>
    </source>
</reference>
<keyword evidence="2" id="KW-1185">Reference proteome</keyword>
<evidence type="ECO:0000313" key="2">
    <source>
        <dbReference type="Proteomes" id="UP001558613"/>
    </source>
</evidence>
<evidence type="ECO:0008006" key="3">
    <source>
        <dbReference type="Google" id="ProtNLM"/>
    </source>
</evidence>
<evidence type="ECO:0000313" key="1">
    <source>
        <dbReference type="EMBL" id="KAL1276789.1"/>
    </source>
</evidence>